<dbReference type="EMBL" id="JACHMM010000001">
    <property type="protein sequence ID" value="MBB5788847.1"/>
    <property type="molecule type" value="Genomic_DNA"/>
</dbReference>
<dbReference type="RefSeq" id="WP_184823783.1">
    <property type="nucleotide sequence ID" value="NZ_JACHMM010000001.1"/>
</dbReference>
<proteinExistence type="predicted"/>
<dbReference type="AlphaFoldDB" id="A0A7W9LM90"/>
<dbReference type="Proteomes" id="UP000542813">
    <property type="component" value="Unassembled WGS sequence"/>
</dbReference>
<name>A0A7W9LM90_9ACTN</name>
<keyword evidence="2" id="KW-1185">Reference proteome</keyword>
<accession>A0A7W9LM90</accession>
<protein>
    <recommendedName>
        <fullName evidence="3">Arsenate reductase</fullName>
    </recommendedName>
</protein>
<reference evidence="1 2" key="1">
    <citation type="submission" date="2020-08" db="EMBL/GenBank/DDBJ databases">
        <title>Sequencing the genomes of 1000 actinobacteria strains.</title>
        <authorList>
            <person name="Klenk H.-P."/>
        </authorList>
    </citation>
    <scope>NUCLEOTIDE SEQUENCE [LARGE SCALE GENOMIC DNA]</scope>
    <source>
        <strain evidence="1 2">DSM 102122</strain>
    </source>
</reference>
<evidence type="ECO:0008006" key="3">
    <source>
        <dbReference type="Google" id="ProtNLM"/>
    </source>
</evidence>
<comment type="caution">
    <text evidence="1">The sequence shown here is derived from an EMBL/GenBank/DDBJ whole genome shotgun (WGS) entry which is preliminary data.</text>
</comment>
<evidence type="ECO:0000313" key="1">
    <source>
        <dbReference type="EMBL" id="MBB5788847.1"/>
    </source>
</evidence>
<evidence type="ECO:0000313" key="2">
    <source>
        <dbReference type="Proteomes" id="UP000542813"/>
    </source>
</evidence>
<sequence>MSLTPRPAIGLEPTWVPEDACTLPTAERPLRLDEFAGLFARSLRGLDRPAPTRLLLDLDAAAEEQARDLTARENSCCSFFTFAFEHAADGIVRLRVDVPAGRSTVLDGLARQAASAASRAG</sequence>
<organism evidence="1 2">
    <name type="scientific">Jiangella mangrovi</name>
    <dbReference type="NCBI Taxonomy" id="1524084"/>
    <lineage>
        <taxon>Bacteria</taxon>
        <taxon>Bacillati</taxon>
        <taxon>Actinomycetota</taxon>
        <taxon>Actinomycetes</taxon>
        <taxon>Jiangellales</taxon>
        <taxon>Jiangellaceae</taxon>
        <taxon>Jiangella</taxon>
    </lineage>
</organism>
<gene>
    <name evidence="1" type="ORF">HD601_003422</name>
</gene>